<evidence type="ECO:0000256" key="1">
    <source>
        <dbReference type="ARBA" id="ARBA00004196"/>
    </source>
</evidence>
<reference evidence="4 5" key="1">
    <citation type="submission" date="2020-11" db="EMBL/GenBank/DDBJ databases">
        <title>Fusibacter basophilias sp. nov.</title>
        <authorList>
            <person name="Qiu D."/>
        </authorList>
    </citation>
    <scope>NUCLEOTIDE SEQUENCE [LARGE SCALE GENOMIC DNA]</scope>
    <source>
        <strain evidence="4 5">Q10-2</strain>
    </source>
</reference>
<comment type="caution">
    <text evidence="4">The sequence shown here is derived from an EMBL/GenBank/DDBJ whole genome shotgun (WGS) entry which is preliminary data.</text>
</comment>
<dbReference type="Gene3D" id="2.40.30.170">
    <property type="match status" value="1"/>
</dbReference>
<gene>
    <name evidence="4" type="ORF">ISU02_16260</name>
</gene>
<evidence type="ECO:0000313" key="5">
    <source>
        <dbReference type="Proteomes" id="UP000614200"/>
    </source>
</evidence>
<proteinExistence type="predicted"/>
<organism evidence="4 5">
    <name type="scientific">Fusibacter ferrireducens</name>
    <dbReference type="NCBI Taxonomy" id="2785058"/>
    <lineage>
        <taxon>Bacteria</taxon>
        <taxon>Bacillati</taxon>
        <taxon>Bacillota</taxon>
        <taxon>Clostridia</taxon>
        <taxon>Eubacteriales</taxon>
        <taxon>Eubacteriales Family XII. Incertae Sedis</taxon>
        <taxon>Fusibacter</taxon>
    </lineage>
</organism>
<evidence type="ECO:0000313" key="4">
    <source>
        <dbReference type="EMBL" id="MBF4694667.1"/>
    </source>
</evidence>
<dbReference type="EMBL" id="JADKNH010000010">
    <property type="protein sequence ID" value="MBF4694667.1"/>
    <property type="molecule type" value="Genomic_DNA"/>
</dbReference>
<dbReference type="Proteomes" id="UP000614200">
    <property type="component" value="Unassembled WGS sequence"/>
</dbReference>
<keyword evidence="2" id="KW-0175">Coiled coil</keyword>
<dbReference type="SUPFAM" id="SSF111369">
    <property type="entry name" value="HlyD-like secretion proteins"/>
    <property type="match status" value="1"/>
</dbReference>
<dbReference type="RefSeq" id="WP_194702908.1">
    <property type="nucleotide sequence ID" value="NZ_JADKNH010000010.1"/>
</dbReference>
<dbReference type="InterPro" id="IPR050465">
    <property type="entry name" value="UPF0194_transport"/>
</dbReference>
<dbReference type="Pfam" id="PF25990">
    <property type="entry name" value="Beta-barrel_YknX"/>
    <property type="match status" value="1"/>
</dbReference>
<sequence>MKKIVLLLIPIIVVGSFLLFKNSSSGSNEAHSEIQTTSVKEQDIQDIIYVSGKITTEAIRNVKPLGEEILERVLVKVGDQVHEGDVIAEMKTEVLEDQLKSKTIQLEIEQVKLKQIENSSDLALVNTAKTAKQAMEAANRKLDEDKTLLDSGIISKKQFEESQTAYDNAKLAYENALYSVNNSSRKETLLIQQKTVESLLNELATIRRRIEDSKIKAPIDGVITEIIATEGEAVKTNIMVISDFEKNLISANISEADFQKVKLGQKATITANSAKGKQYRGTVSFISPGSKTIEGKKQAYVEIKIKLDQPAPELRTNFSVNVQVVTAEKKAIKAVGIEAVNQRLNGEEYVYVKQSDGTTKEVTVSTGISNDVLIEIISDEVNVGDEIEIKLSNSVSEDNGDTSITGMY</sequence>
<dbReference type="Gene3D" id="2.40.50.100">
    <property type="match status" value="1"/>
</dbReference>
<feature type="domain" description="YknX-like beta-barrel" evidence="3">
    <location>
        <begin position="249"/>
        <end position="324"/>
    </location>
</feature>
<evidence type="ECO:0000259" key="3">
    <source>
        <dbReference type="Pfam" id="PF25990"/>
    </source>
</evidence>
<keyword evidence="5" id="KW-1185">Reference proteome</keyword>
<dbReference type="PANTHER" id="PTHR32347:SF14">
    <property type="entry name" value="EFFLUX SYSTEM COMPONENT YKNX-RELATED"/>
    <property type="match status" value="1"/>
</dbReference>
<dbReference type="Gene3D" id="1.10.287.470">
    <property type="entry name" value="Helix hairpin bin"/>
    <property type="match status" value="1"/>
</dbReference>
<evidence type="ECO:0000256" key="2">
    <source>
        <dbReference type="ARBA" id="ARBA00023054"/>
    </source>
</evidence>
<comment type="subcellular location">
    <subcellularLocation>
        <location evidence="1">Cell envelope</location>
    </subcellularLocation>
</comment>
<dbReference type="InterPro" id="IPR058636">
    <property type="entry name" value="Beta-barrel_YknX"/>
</dbReference>
<name>A0ABR9ZW40_9FIRM</name>
<dbReference type="PANTHER" id="PTHR32347">
    <property type="entry name" value="EFFLUX SYSTEM COMPONENT YKNX-RELATED"/>
    <property type="match status" value="1"/>
</dbReference>
<protein>
    <submittedName>
        <fullName evidence="4">HlyD family efflux transporter periplasmic adaptor subunit</fullName>
    </submittedName>
</protein>
<accession>A0ABR9ZW40</accession>